<reference evidence="2" key="1">
    <citation type="submission" date="2020-12" db="EMBL/GenBank/DDBJ databases">
        <title>Prauserella sp. ASG 168, a novel actinomycete isolated from cave rock.</title>
        <authorList>
            <person name="Suriyachadkun C."/>
        </authorList>
    </citation>
    <scope>NUCLEOTIDE SEQUENCE</scope>
    <source>
        <strain evidence="2">ASG 168</strain>
    </source>
</reference>
<evidence type="ECO:0000256" key="1">
    <source>
        <dbReference type="SAM" id="Phobius"/>
    </source>
</evidence>
<comment type="caution">
    <text evidence="2">The sequence shown here is derived from an EMBL/GenBank/DDBJ whole genome shotgun (WGS) entry which is preliminary data.</text>
</comment>
<keyword evidence="3" id="KW-1185">Reference proteome</keyword>
<dbReference type="InterPro" id="IPR012349">
    <property type="entry name" value="Split_barrel_FMN-bd"/>
</dbReference>
<accession>A0A934V9N5</accession>
<dbReference type="Proteomes" id="UP000635245">
    <property type="component" value="Unassembled WGS sequence"/>
</dbReference>
<evidence type="ECO:0000313" key="3">
    <source>
        <dbReference type="Proteomes" id="UP000635245"/>
    </source>
</evidence>
<keyword evidence="1" id="KW-1133">Transmembrane helix</keyword>
<feature type="non-terminal residue" evidence="2">
    <location>
        <position position="1"/>
    </location>
</feature>
<dbReference type="SUPFAM" id="SSF50475">
    <property type="entry name" value="FMN-binding split barrel"/>
    <property type="match status" value="1"/>
</dbReference>
<protein>
    <submittedName>
        <fullName evidence="2">PPOX class F420-dependent oxidoreductase</fullName>
    </submittedName>
</protein>
<organism evidence="2 3">
    <name type="scientific">Prauserella cavernicola</name>
    <dbReference type="NCBI Taxonomy" id="2800127"/>
    <lineage>
        <taxon>Bacteria</taxon>
        <taxon>Bacillati</taxon>
        <taxon>Actinomycetota</taxon>
        <taxon>Actinomycetes</taxon>
        <taxon>Pseudonocardiales</taxon>
        <taxon>Pseudonocardiaceae</taxon>
        <taxon>Prauserella</taxon>
    </lineage>
</organism>
<keyword evidence="1" id="KW-0472">Membrane</keyword>
<sequence length="95" mass="10225">HVVNHIVDSHLGGNAYQTWLLVVQSVLEAIALVLRLRARGYVVGPVAPATVSALAPFVGQKTVTLTTFRRDGRPCSSPVSIVVDGDHAYVRSFET</sequence>
<proteinExistence type="predicted"/>
<keyword evidence="1" id="KW-0812">Transmembrane</keyword>
<dbReference type="AlphaFoldDB" id="A0A934V9N5"/>
<gene>
    <name evidence="2" type="ORF">JHE00_34800</name>
</gene>
<evidence type="ECO:0000313" key="2">
    <source>
        <dbReference type="EMBL" id="MBK1789520.1"/>
    </source>
</evidence>
<dbReference type="EMBL" id="JAENJH010000081">
    <property type="protein sequence ID" value="MBK1789520.1"/>
    <property type="molecule type" value="Genomic_DNA"/>
</dbReference>
<dbReference type="Gene3D" id="2.30.110.10">
    <property type="entry name" value="Electron Transport, Fmn-binding Protein, Chain A"/>
    <property type="match status" value="1"/>
</dbReference>
<name>A0A934V9N5_9PSEU</name>
<feature type="transmembrane region" description="Helical" evidence="1">
    <location>
        <begin position="16"/>
        <end position="34"/>
    </location>
</feature>
<feature type="non-terminal residue" evidence="2">
    <location>
        <position position="95"/>
    </location>
</feature>